<accession>A0ABT4CVU6</accession>
<evidence type="ECO:0000313" key="2">
    <source>
        <dbReference type="Proteomes" id="UP001078443"/>
    </source>
</evidence>
<reference evidence="1" key="1">
    <citation type="submission" date="2022-12" db="EMBL/GenBank/DDBJ databases">
        <authorList>
            <person name="Wang J."/>
        </authorList>
    </citation>
    <scope>NUCLEOTIDE SEQUENCE</scope>
    <source>
        <strain evidence="1">HY-45-18</strain>
    </source>
</reference>
<sequence length="279" mass="33217">MKTRMTNIEKKIKINNEHQCICDSGLKFKDCCKSQKHEYRTLGKNYKNEEIIFDYTESSKVYDEISQLLLSQIANQELSVSKGKEYLKKLYKMEEQGMEQFLKYAPCKKGCSHCCHIYMDCTGVEAELVREYVVKNFNEDEINRFMIKVKETIEEVPSYKEVLNEENKNQVIEAYSKKNIPCIFLKEDNSCSIYEVRPFNCRRFFTISDFIKCKEKEEVIKPTVSINNITQYAVNYLSMMVTRYKKLKLYSKLEHEEKAVYKAFQYWFKNGFNDMDRSV</sequence>
<dbReference type="EMBL" id="JAPQER010000001">
    <property type="protein sequence ID" value="MCY6483116.1"/>
    <property type="molecule type" value="Genomic_DNA"/>
</dbReference>
<organism evidence="1 2">
    <name type="scientific">Clostridium aestuarii</name>
    <dbReference type="NCBI Taxonomy" id="338193"/>
    <lineage>
        <taxon>Bacteria</taxon>
        <taxon>Bacillati</taxon>
        <taxon>Bacillota</taxon>
        <taxon>Clostridia</taxon>
        <taxon>Eubacteriales</taxon>
        <taxon>Clostridiaceae</taxon>
        <taxon>Clostridium</taxon>
    </lineage>
</organism>
<gene>
    <name evidence="1" type="ORF">OW763_01945</name>
</gene>
<dbReference type="RefSeq" id="WP_268039376.1">
    <property type="nucleotide sequence ID" value="NZ_JAPQER010000001.1"/>
</dbReference>
<dbReference type="Pfam" id="PF03692">
    <property type="entry name" value="CxxCxxCC"/>
    <property type="match status" value="1"/>
</dbReference>
<keyword evidence="2" id="KW-1185">Reference proteome</keyword>
<proteinExistence type="predicted"/>
<comment type="caution">
    <text evidence="1">The sequence shown here is derived from an EMBL/GenBank/DDBJ whole genome shotgun (WGS) entry which is preliminary data.</text>
</comment>
<dbReference type="InterPro" id="IPR005358">
    <property type="entry name" value="Puta_zinc/iron-chelating_dom"/>
</dbReference>
<evidence type="ECO:0000313" key="1">
    <source>
        <dbReference type="EMBL" id="MCY6483116.1"/>
    </source>
</evidence>
<protein>
    <submittedName>
        <fullName evidence="1">YkgJ family cysteine cluster protein</fullName>
    </submittedName>
</protein>
<name>A0ABT4CVU6_9CLOT</name>
<dbReference type="Proteomes" id="UP001078443">
    <property type="component" value="Unassembled WGS sequence"/>
</dbReference>